<evidence type="ECO:0000313" key="2">
    <source>
        <dbReference type="EMBL" id="MBE1607216.1"/>
    </source>
</evidence>
<protein>
    <submittedName>
        <fullName evidence="2">Uncharacterized protein</fullName>
    </submittedName>
</protein>
<organism evidence="2 3">
    <name type="scientific">Actinopolymorpha pittospori</name>
    <dbReference type="NCBI Taxonomy" id="648752"/>
    <lineage>
        <taxon>Bacteria</taxon>
        <taxon>Bacillati</taxon>
        <taxon>Actinomycetota</taxon>
        <taxon>Actinomycetes</taxon>
        <taxon>Propionibacteriales</taxon>
        <taxon>Actinopolymorphaceae</taxon>
        <taxon>Actinopolymorpha</taxon>
    </lineage>
</organism>
<dbReference type="EMBL" id="JADBEM010000001">
    <property type="protein sequence ID" value="MBE1607216.1"/>
    <property type="molecule type" value="Genomic_DNA"/>
</dbReference>
<dbReference type="RefSeq" id="WP_192751196.1">
    <property type="nucleotide sequence ID" value="NZ_BAABJL010000158.1"/>
</dbReference>
<feature type="compositionally biased region" description="Low complexity" evidence="1">
    <location>
        <begin position="26"/>
        <end position="37"/>
    </location>
</feature>
<feature type="region of interest" description="Disordered" evidence="1">
    <location>
        <begin position="1"/>
        <end position="62"/>
    </location>
</feature>
<feature type="compositionally biased region" description="Polar residues" evidence="1">
    <location>
        <begin position="51"/>
        <end position="62"/>
    </location>
</feature>
<evidence type="ECO:0000256" key="1">
    <source>
        <dbReference type="SAM" id="MobiDB-lite"/>
    </source>
</evidence>
<sequence length="82" mass="8727">MGVPNMDPVASTRFLAPTNADKPTLTGTSRGASATTRRTVRIPPDPGRPSMRTNAQLRTPHQSRTVIMLAERIAATMAGRAA</sequence>
<evidence type="ECO:0000313" key="3">
    <source>
        <dbReference type="Proteomes" id="UP000638648"/>
    </source>
</evidence>
<accession>A0A927RJH6</accession>
<comment type="caution">
    <text evidence="2">The sequence shown here is derived from an EMBL/GenBank/DDBJ whole genome shotgun (WGS) entry which is preliminary data.</text>
</comment>
<reference evidence="2" key="1">
    <citation type="submission" date="2020-10" db="EMBL/GenBank/DDBJ databases">
        <title>Sequencing the genomes of 1000 actinobacteria strains.</title>
        <authorList>
            <person name="Klenk H.-P."/>
        </authorList>
    </citation>
    <scope>NUCLEOTIDE SEQUENCE</scope>
    <source>
        <strain evidence="2">DSM 45354</strain>
    </source>
</reference>
<proteinExistence type="predicted"/>
<dbReference type="AlphaFoldDB" id="A0A927RJH6"/>
<gene>
    <name evidence="2" type="ORF">HEB94_004064</name>
</gene>
<dbReference type="Proteomes" id="UP000638648">
    <property type="component" value="Unassembled WGS sequence"/>
</dbReference>
<name>A0A927RJH6_9ACTN</name>
<keyword evidence="3" id="KW-1185">Reference proteome</keyword>